<dbReference type="Proteomes" id="UP000046784">
    <property type="component" value="Unassembled WGS sequence"/>
</dbReference>
<gene>
    <name evidence="2" type="ORF">ERS008524_04075</name>
</gene>
<protein>
    <recommendedName>
        <fullName evidence="4">Type VI secretion protein</fullName>
    </recommendedName>
</protein>
<feature type="transmembrane region" description="Helical" evidence="1">
    <location>
        <begin position="51"/>
        <end position="74"/>
    </location>
</feature>
<dbReference type="AlphaFoldDB" id="A0AAI9ER17"/>
<keyword evidence="1" id="KW-0812">Transmembrane</keyword>
<organism evidence="2 3">
    <name type="scientific">Yersinia frederiksenii</name>
    <dbReference type="NCBI Taxonomy" id="29484"/>
    <lineage>
        <taxon>Bacteria</taxon>
        <taxon>Pseudomonadati</taxon>
        <taxon>Pseudomonadota</taxon>
        <taxon>Gammaproteobacteria</taxon>
        <taxon>Enterobacterales</taxon>
        <taxon>Yersiniaceae</taxon>
        <taxon>Yersinia</taxon>
    </lineage>
</organism>
<evidence type="ECO:0000313" key="3">
    <source>
        <dbReference type="Proteomes" id="UP000046784"/>
    </source>
</evidence>
<proteinExistence type="predicted"/>
<sequence>MGWDRQKPFITKKTSPPSLGRWLLVGLLSIIVGILLFSLHAAGRLIGLQTVNIWVASTIPIIGWGLAFCVRGYMYGRDLSHYTFLQGEAKQAQHEWQTWAERYMAVLASCVLLPDVITVSYLANKPTDVEFQRGLVRRIDYLPQDKGIEYQAIMALLVSIQQTLNSLPPDIELRATLLTDSEPAEYEQLRAVWAQCWDKVIPTRFAPTTLTLSTEMPYSKIEDGIKNAITGAELILVLQLHGDENYSDGLAVFLLTTDDMAQRHQLPIQGRLLRPMQLNIEQAESEIALFMETQSLACRAGGILGDSTKLMSLTPKIIPVGRQLGANFSAESVLIQESLTGIPGPFSAWLVAAFGLDFAYYYDMPYVVFSFGPECGVVSTVSPGVCNEDVE</sequence>
<dbReference type="RefSeq" id="WP_057645528.1">
    <property type="nucleotide sequence ID" value="NZ_CABMMF010000044.1"/>
</dbReference>
<name>A0AAI9ER17_YERFR</name>
<evidence type="ECO:0000256" key="1">
    <source>
        <dbReference type="SAM" id="Phobius"/>
    </source>
</evidence>
<dbReference type="EMBL" id="CGCB01000044">
    <property type="protein sequence ID" value="CFR13941.1"/>
    <property type="molecule type" value="Genomic_DNA"/>
</dbReference>
<accession>A0AAI9ER17</accession>
<reference evidence="2 3" key="1">
    <citation type="submission" date="2015-03" db="EMBL/GenBank/DDBJ databases">
        <authorList>
            <consortium name="Pathogen Informatics"/>
            <person name="Murphy D."/>
        </authorList>
    </citation>
    <scope>NUCLEOTIDE SEQUENCE [LARGE SCALE GENOMIC DNA]</scope>
    <source>
        <strain evidence="2 3">3400/83</strain>
    </source>
</reference>
<feature type="transmembrane region" description="Helical" evidence="1">
    <location>
        <begin position="20"/>
        <end position="39"/>
    </location>
</feature>
<evidence type="ECO:0008006" key="4">
    <source>
        <dbReference type="Google" id="ProtNLM"/>
    </source>
</evidence>
<comment type="caution">
    <text evidence="2">The sequence shown here is derived from an EMBL/GenBank/DDBJ whole genome shotgun (WGS) entry which is preliminary data.</text>
</comment>
<keyword evidence="1" id="KW-0472">Membrane</keyword>
<keyword evidence="1" id="KW-1133">Transmembrane helix</keyword>
<evidence type="ECO:0000313" key="2">
    <source>
        <dbReference type="EMBL" id="CFR13941.1"/>
    </source>
</evidence>